<keyword evidence="1" id="KW-1133">Transmembrane helix</keyword>
<evidence type="ECO:0000313" key="2">
    <source>
        <dbReference type="EMBL" id="KDS50382.1"/>
    </source>
</evidence>
<dbReference type="AlphaFoldDB" id="A0A078S306"/>
<proteinExistence type="predicted"/>
<reference evidence="2 3" key="1">
    <citation type="submission" date="2014-04" db="EMBL/GenBank/DDBJ databases">
        <authorList>
            <person name="Sears C."/>
            <person name="Carroll K."/>
            <person name="Sack B.R."/>
            <person name="Qadri F."/>
            <person name="Myers L.L."/>
            <person name="Chung G.-T."/>
            <person name="Escheverria P."/>
            <person name="Fraser C.M."/>
            <person name="Sadzewicz L."/>
            <person name="Shefchek K.A."/>
            <person name="Tallon L."/>
            <person name="Das S.P."/>
            <person name="Daugherty S."/>
            <person name="Mongodin E.F."/>
        </authorList>
    </citation>
    <scope>NUCLEOTIDE SEQUENCE [LARGE SCALE GENOMIC DNA]</scope>
    <source>
        <strain evidence="2 3">3978 T3 ii</strain>
    </source>
</reference>
<dbReference type="Proteomes" id="UP000028013">
    <property type="component" value="Unassembled WGS sequence"/>
</dbReference>
<dbReference type="PATRIC" id="fig|1339349.3.peg.2481"/>
<sequence>MGKTSFNRLNHKIKSWRIGDYFRQFSIVAAGIIVTFWGNDRITENARQKEVRATMQLVTEELEYNRQELRNIKHLLDIDIHMSLLLREHDMDVSKIPTDTLWKYGKFFNNMDEFSYRTDALDVLKGSSLMQYIPDKRMLQDVLQTYFELGRKQKDVSDYYATKTDALMSAAMSREWANVFDGGDGLRDQALFLVQYKKFINYVNMVPGFLYWHEFDKLDEMLDKQIQALKAKYK</sequence>
<keyword evidence="1" id="KW-0472">Membrane</keyword>
<dbReference type="EMBL" id="JNHN01000174">
    <property type="protein sequence ID" value="KDS50382.1"/>
    <property type="molecule type" value="Genomic_DNA"/>
</dbReference>
<gene>
    <name evidence="2" type="ORF">M094_1307</name>
</gene>
<accession>A0A078S306</accession>
<protein>
    <submittedName>
        <fullName evidence="2">Uncharacterized protein</fullName>
    </submittedName>
</protein>
<feature type="transmembrane region" description="Helical" evidence="1">
    <location>
        <begin position="21"/>
        <end position="38"/>
    </location>
</feature>
<organism evidence="2 3">
    <name type="scientific">Bacteroides uniformis str. 3978 T3 ii</name>
    <dbReference type="NCBI Taxonomy" id="1339349"/>
    <lineage>
        <taxon>Bacteria</taxon>
        <taxon>Pseudomonadati</taxon>
        <taxon>Bacteroidota</taxon>
        <taxon>Bacteroidia</taxon>
        <taxon>Bacteroidales</taxon>
        <taxon>Bacteroidaceae</taxon>
        <taxon>Bacteroides</taxon>
    </lineage>
</organism>
<dbReference type="RefSeq" id="WP_035448799.1">
    <property type="nucleotide sequence ID" value="NZ_JNHN01000174.1"/>
</dbReference>
<name>A0A078S306_BACUN</name>
<keyword evidence="1" id="KW-0812">Transmembrane</keyword>
<evidence type="ECO:0000313" key="3">
    <source>
        <dbReference type="Proteomes" id="UP000028013"/>
    </source>
</evidence>
<comment type="caution">
    <text evidence="2">The sequence shown here is derived from an EMBL/GenBank/DDBJ whole genome shotgun (WGS) entry which is preliminary data.</text>
</comment>
<evidence type="ECO:0000256" key="1">
    <source>
        <dbReference type="SAM" id="Phobius"/>
    </source>
</evidence>